<keyword evidence="1" id="KW-0812">Transmembrane</keyword>
<comment type="caution">
    <text evidence="2">The sequence shown here is derived from an EMBL/GenBank/DDBJ whole genome shotgun (WGS) entry which is preliminary data.</text>
</comment>
<dbReference type="EMBL" id="BART01000880">
    <property type="protein sequence ID" value="GAG58089.1"/>
    <property type="molecule type" value="Genomic_DNA"/>
</dbReference>
<evidence type="ECO:0000256" key="1">
    <source>
        <dbReference type="SAM" id="Phobius"/>
    </source>
</evidence>
<evidence type="ECO:0000313" key="2">
    <source>
        <dbReference type="EMBL" id="GAG58089.1"/>
    </source>
</evidence>
<keyword evidence="1" id="KW-1133">Transmembrane helix</keyword>
<gene>
    <name evidence="2" type="ORF">S01H4_03549</name>
</gene>
<keyword evidence="1" id="KW-0472">Membrane</keyword>
<name>X0YP94_9ZZZZ</name>
<sequence length="138" mass="15718">MEPVRWTLTPFGNGFHLDTMSNYNVLYLNRLGYNAENNALDNGKRDSNIWDDGVSVGNWWSDYDGTGTYEIMGWAYSIDRYPLQWTDTIPENDNTTMFQITMMIIVVVGFGIPIGVAVLLLLRRRNIITSSTNGQVLQ</sequence>
<organism evidence="2">
    <name type="scientific">marine sediment metagenome</name>
    <dbReference type="NCBI Taxonomy" id="412755"/>
    <lineage>
        <taxon>unclassified sequences</taxon>
        <taxon>metagenomes</taxon>
        <taxon>ecological metagenomes</taxon>
    </lineage>
</organism>
<protein>
    <submittedName>
        <fullName evidence="2">Uncharacterized protein</fullName>
    </submittedName>
</protein>
<dbReference type="AlphaFoldDB" id="X0YP94"/>
<feature type="transmembrane region" description="Helical" evidence="1">
    <location>
        <begin position="100"/>
        <end position="122"/>
    </location>
</feature>
<accession>X0YP94</accession>
<proteinExistence type="predicted"/>
<reference evidence="2" key="1">
    <citation type="journal article" date="2014" name="Front. Microbiol.">
        <title>High frequency of phylogenetically diverse reductive dehalogenase-homologous genes in deep subseafloor sedimentary metagenomes.</title>
        <authorList>
            <person name="Kawai M."/>
            <person name="Futagami T."/>
            <person name="Toyoda A."/>
            <person name="Takaki Y."/>
            <person name="Nishi S."/>
            <person name="Hori S."/>
            <person name="Arai W."/>
            <person name="Tsubouchi T."/>
            <person name="Morono Y."/>
            <person name="Uchiyama I."/>
            <person name="Ito T."/>
            <person name="Fujiyama A."/>
            <person name="Inagaki F."/>
            <person name="Takami H."/>
        </authorList>
    </citation>
    <scope>NUCLEOTIDE SEQUENCE</scope>
    <source>
        <strain evidence="2">Expedition CK06-06</strain>
    </source>
</reference>